<dbReference type="PANTHER" id="PTHR31780">
    <property type="entry name" value="STRESS RESPONSE PROTEIN NST1-RELATED"/>
    <property type="match status" value="1"/>
</dbReference>
<feature type="compositionally biased region" description="Basic residues" evidence="2">
    <location>
        <begin position="1691"/>
        <end position="1700"/>
    </location>
</feature>
<feature type="compositionally biased region" description="Polar residues" evidence="2">
    <location>
        <begin position="1450"/>
        <end position="1468"/>
    </location>
</feature>
<feature type="compositionally biased region" description="Polar residues" evidence="2">
    <location>
        <begin position="1707"/>
        <end position="1716"/>
    </location>
</feature>
<feature type="compositionally biased region" description="Polar residues" evidence="2">
    <location>
        <begin position="1419"/>
        <end position="1430"/>
    </location>
</feature>
<feature type="compositionally biased region" description="Polar residues" evidence="2">
    <location>
        <begin position="2124"/>
        <end position="2143"/>
    </location>
</feature>
<feature type="compositionally biased region" description="Basic and acidic residues" evidence="2">
    <location>
        <begin position="1431"/>
        <end position="1443"/>
    </location>
</feature>
<evidence type="ECO:0000313" key="3">
    <source>
        <dbReference type="EMBL" id="GFY93812.1"/>
    </source>
</evidence>
<feature type="compositionally biased region" description="Basic and acidic residues" evidence="2">
    <location>
        <begin position="445"/>
        <end position="455"/>
    </location>
</feature>
<dbReference type="OrthoDB" id="1931055at2759"/>
<feature type="compositionally biased region" description="Polar residues" evidence="2">
    <location>
        <begin position="1537"/>
        <end position="1550"/>
    </location>
</feature>
<feature type="region of interest" description="Disordered" evidence="2">
    <location>
        <begin position="2115"/>
        <end position="2143"/>
    </location>
</feature>
<dbReference type="Proteomes" id="UP000585474">
    <property type="component" value="Unassembled WGS sequence"/>
</dbReference>
<feature type="region of interest" description="Disordered" evidence="2">
    <location>
        <begin position="199"/>
        <end position="312"/>
    </location>
</feature>
<feature type="region of interest" description="Disordered" evidence="2">
    <location>
        <begin position="1412"/>
        <end position="1563"/>
    </location>
</feature>
<reference evidence="3 4" key="1">
    <citation type="submission" date="2019-07" db="EMBL/GenBank/DDBJ databases">
        <title>De Novo Assembly of kiwifruit Actinidia rufa.</title>
        <authorList>
            <person name="Sugita-Konishi S."/>
            <person name="Sato K."/>
            <person name="Mori E."/>
            <person name="Abe Y."/>
            <person name="Kisaki G."/>
            <person name="Hamano K."/>
            <person name="Suezawa K."/>
            <person name="Otani M."/>
            <person name="Fukuda T."/>
            <person name="Manabe T."/>
            <person name="Gomi K."/>
            <person name="Tabuchi M."/>
            <person name="Akimitsu K."/>
            <person name="Kataoka I."/>
        </authorList>
    </citation>
    <scope>NUCLEOTIDE SEQUENCE [LARGE SCALE GENOMIC DNA]</scope>
    <source>
        <strain evidence="4">cv. Fuchu</strain>
    </source>
</reference>
<keyword evidence="1" id="KW-0175">Coiled coil</keyword>
<feature type="compositionally biased region" description="Low complexity" evidence="2">
    <location>
        <begin position="2331"/>
        <end position="2344"/>
    </location>
</feature>
<feature type="compositionally biased region" description="Polar residues" evidence="2">
    <location>
        <begin position="735"/>
        <end position="746"/>
    </location>
</feature>
<keyword evidence="4" id="KW-1185">Reference proteome</keyword>
<feature type="compositionally biased region" description="Basic and acidic residues" evidence="2">
    <location>
        <begin position="468"/>
        <end position="489"/>
    </location>
</feature>
<feature type="region of interest" description="Disordered" evidence="2">
    <location>
        <begin position="1586"/>
        <end position="1625"/>
    </location>
</feature>
<feature type="region of interest" description="Disordered" evidence="2">
    <location>
        <begin position="971"/>
        <end position="1048"/>
    </location>
</feature>
<feature type="compositionally biased region" description="Basic and acidic residues" evidence="2">
    <location>
        <begin position="1604"/>
        <end position="1616"/>
    </location>
</feature>
<evidence type="ECO:0000256" key="1">
    <source>
        <dbReference type="SAM" id="Coils"/>
    </source>
</evidence>
<name>A0A7J0F537_9ERIC</name>
<comment type="caution">
    <text evidence="3">The sequence shown here is derived from an EMBL/GenBank/DDBJ whole genome shotgun (WGS) entry which is preliminary data.</text>
</comment>
<feature type="compositionally biased region" description="Basic and acidic residues" evidence="2">
    <location>
        <begin position="1526"/>
        <end position="1536"/>
    </location>
</feature>
<feature type="region of interest" description="Disordered" evidence="2">
    <location>
        <begin position="914"/>
        <end position="958"/>
    </location>
</feature>
<feature type="compositionally biased region" description="Polar residues" evidence="2">
    <location>
        <begin position="979"/>
        <end position="992"/>
    </location>
</feature>
<dbReference type="CDD" id="cd22249">
    <property type="entry name" value="UDM1_RNF168_RNF169-like"/>
    <property type="match status" value="1"/>
</dbReference>
<dbReference type="InterPro" id="IPR051195">
    <property type="entry name" value="Fungal_stress_NST1"/>
</dbReference>
<feature type="compositionally biased region" description="Polar residues" evidence="2">
    <location>
        <begin position="2410"/>
        <end position="2441"/>
    </location>
</feature>
<dbReference type="PANTHER" id="PTHR31780:SF10">
    <property type="entry name" value="LD36051P"/>
    <property type="match status" value="1"/>
</dbReference>
<feature type="region of interest" description="Disordered" evidence="2">
    <location>
        <begin position="445"/>
        <end position="524"/>
    </location>
</feature>
<dbReference type="EMBL" id="BJWL01000009">
    <property type="protein sequence ID" value="GFY93812.1"/>
    <property type="molecule type" value="Genomic_DNA"/>
</dbReference>
<protein>
    <submittedName>
        <fullName evidence="3">Uncharacterized protein</fullName>
    </submittedName>
</protein>
<feature type="coiled-coil region" evidence="1">
    <location>
        <begin position="575"/>
        <end position="692"/>
    </location>
</feature>
<feature type="compositionally biased region" description="Basic and acidic residues" evidence="2">
    <location>
        <begin position="302"/>
        <end position="312"/>
    </location>
</feature>
<accession>A0A7J0F537</accession>
<evidence type="ECO:0000256" key="2">
    <source>
        <dbReference type="SAM" id="MobiDB-lite"/>
    </source>
</evidence>
<feature type="compositionally biased region" description="Basic and acidic residues" evidence="2">
    <location>
        <begin position="1469"/>
        <end position="1481"/>
    </location>
</feature>
<sequence>MANPGGVGTKFLSVNLNKSYGSVSHHQQPHGSGSYGQAAATRARPSSHGSGGGGGMVVLSRPRSSQKVGSKLSVPPPLNLPSLRKEHERFDVSGSGGGSAGGGGSGSGSRPASSGLGWTRPGAVALQEKDGNVSVLGRSGGEVQSVDGVNQSVDAVNKGSAAYMPPSVRLGGVGLPNSVQALSVERASVLRGEDFPSLRAALPSSASGPVQKQKDGSHQKQKNLAGEESSNEQTDSSLVHMRPQGQSSHPSFGNGSNKNCGDSHGLGSSQMAEQGRKQDYFPGPLPLVMLNPRSDWADDERDTGRGFAERGRDHVFPKNEAYWDRDFDMPRNSVLPHKPAHNLFERRGKLEDETLKVSSIEVPKVGPYHRDVRTPSREGNMWRTSPLPKDGLNAQEVAIGRNGIDVRPMALNREVVKENKYIPPHFGDNSRDGVTGNREAAFGRREVGHGHEGRHQWNRMGESSISRGIERDSRDRYVSEQSNRYRGDALQDSSASKSPFSLGGKGFHINDPTTNFSREKRSFSKSERPYLDDPFLKEVGTPSFDERDPFSGGLVGVIKRKKDVVKQADFHDPVRESFEAELERVQKMQEQERQRIIEEQERALEQARREEEERQRLIREEEERRRRLEEEAREAAWRAEQERLEAFRRAEELKIAREEEKQRILLEEERRKQAAKEKLLELEAKIAKRQIEAPKGDSSAGIVDEKVSAVVTERDISRAMDLDNWEDSERMVERLTTSGSSDSSALNRPFELGPRSQPTRECSYGFLDKGKPANSWRRDVFEDVNSSPFLVQNQDNDHHSPRRDVSVGGRAVTRKELHGGGSYMSSRTHVRGGMQEHHMEDFTRLKGQRWSGTGDGDSFSRNTEIDPEFHENVTERYGDVARGLARTRGNPRSPYPDRLNFEADELYSYGRSRYSTRQPRVLPPPSIASVHKTSFRGENEHPGPSTFLDNNEHHSHASRSEPIMQNVYYSGQHEESETTEVVNVQPENTMPQDQKLEKKITPRCASQSSLSVSSPPNSPTPLSHDDLDESGDSPVASVVTEGKDTPFSGNESVVLNGISVKDAVVMASSSISGADDEDWALENNEELQEQEEEYDEDEDGYQEEDEVHEGDDEQLDLTQEFDDLDLEERGSRMMDNLVLGFDEGVEVGIPSDEFERSPRNLESSFGISEASVGIIEEQGPVDGMQGDGHRLQPLDSSQMCIDSSSRVIQETEKAIQDSVAQPINTAAHTSPASDQLYSVDASNSSGVCAQLAVPSSVNMALHSSSQTVMSTLPVAPSQPDLPVKLQFGLFSGPSLIPSPVPAIQIGSIQMPLHLHPPVGSSLTHIRPPQPPLFQFGQLRYTSPISQGMLPVAPQSVSFIQSNVLAHYNLNQSSGGPLPIQPCQDSSTHNLINDDVPSVSMDRECTESNALIHNRAETSHVGQNKDLSQRGSHAEDKRNQDTAVKDYIPSPNGSVSGHLQTASLSSQSIRTEKDFRISKVEGPRYSNRGKKIAYPARNPGLRSSFLTSEASRSDSHGFQRRPRRTIQRTEFRVRENVDWQQSPGLGSSNNLRQDDKSNFPGREVGYFVKSGSKKGLVVQKPLKQIVEHERSSSDQVSYQGTDSGTRLDKRIEKEASTKTRSVTRSGEANLTRNICSEEDVDAPLQSGIVRVFNQPGIEAASDGDDFIEVRSKRQMLNDRREQREKEIKAKSRITKGPRKPRSLAQDAVVSTSSNKTPASLGGEAPNKIHSIIEAPEGRVLVNREVSKEFATTVSQPLAPIGTPVAANSDALADKRPHNIKSLQKAPSSVISNGGKNLGPGLMFETKSKILDNVPTSLGTWDNAQINHQVMALTQTQLDEAMKPGRFDTYVAAIVDHTSSVTESIMPSASASILAKDKAFSSATSPINSLLAGEKIQFGKAYVSKHAQVFFLRCVFPTIDGIPNSSLPIQVQLHPQQYSPLVAVLFHMGWVLRGPVGLTFNCHIIFLGLRESALYFFGKDKHQNESCVHLEDCEAEAEAAASAVAVAAIGSDEIVENGLGTCSVSVSDSKSFAGTDIEGISGGVTGDQQLATQSRADESLSVALPADLSVDTPAISLWPPLPSPQNSSSQMLSHFPGGPPSHFPFYEMNPMLGGPIFAFGPHDESASNQSQSQKTTPSASGPLGTWQQCHSGVDSFYGPPAGFSGPFISPPGGIPGVQGPPHMVVYNHFPVGQFGQVGLSFMGTTYFPSGKQPDWKHHPTSSAMGTGEGDMNNINMVSAQRNPLNMASPVQHLSPGSPLLPMVSPFAMLDVSPFQSAPDMSVQGRWSHVPASPLHSVPLSLPLQLPEAGVLQSQFSHGHLVDQSLTANRFSESRTSTPSDSSRSFPVATDSTVTQFPDELGLVDSSSSTGAGASAQGAVKKSFSGSTFADVGKTDTIQNVSSNNGNGQNRNAFKNQSAQQFSHSTGYNYQRGGVSQKNSTGSEWSHRRMGFHGRNHSPGAEKSYNPSKVKQIYVAKQNTSGNSTVG</sequence>
<feature type="compositionally biased region" description="Low complexity" evidence="2">
    <location>
        <begin position="1006"/>
        <end position="1015"/>
    </location>
</feature>
<feature type="region of interest" description="Disordered" evidence="2">
    <location>
        <begin position="1085"/>
        <end position="1112"/>
    </location>
</feature>
<proteinExistence type="predicted"/>
<feature type="region of interest" description="Disordered" evidence="2">
    <location>
        <begin position="733"/>
        <end position="766"/>
    </location>
</feature>
<evidence type="ECO:0000313" key="4">
    <source>
        <dbReference type="Proteomes" id="UP000585474"/>
    </source>
</evidence>
<feature type="region of interest" description="Disordered" evidence="2">
    <location>
        <begin position="20"/>
        <end position="121"/>
    </location>
</feature>
<feature type="region of interest" description="Disordered" evidence="2">
    <location>
        <begin position="2395"/>
        <end position="2466"/>
    </location>
</feature>
<gene>
    <name evidence="3" type="ORF">Acr_09g0002580</name>
</gene>
<feature type="compositionally biased region" description="Polar residues" evidence="2">
    <location>
        <begin position="20"/>
        <end position="31"/>
    </location>
</feature>
<feature type="region of interest" description="Disordered" evidence="2">
    <location>
        <begin position="2327"/>
        <end position="2346"/>
    </location>
</feature>
<feature type="compositionally biased region" description="Polar residues" evidence="2">
    <location>
        <begin position="1592"/>
        <end position="1603"/>
    </location>
</feature>
<feature type="region of interest" description="Disordered" evidence="2">
    <location>
        <begin position="1691"/>
        <end position="1723"/>
    </location>
</feature>
<feature type="compositionally biased region" description="Low complexity" evidence="2">
    <location>
        <begin position="2396"/>
        <end position="2409"/>
    </location>
</feature>
<feature type="region of interest" description="Disordered" evidence="2">
    <location>
        <begin position="367"/>
        <end position="389"/>
    </location>
</feature>
<feature type="compositionally biased region" description="Polar residues" evidence="2">
    <location>
        <begin position="244"/>
        <end position="272"/>
    </location>
</feature>
<feature type="compositionally biased region" description="Low complexity" evidence="2">
    <location>
        <begin position="108"/>
        <end position="117"/>
    </location>
</feature>
<feature type="compositionally biased region" description="Gly residues" evidence="2">
    <location>
        <begin position="94"/>
        <end position="107"/>
    </location>
</feature>
<organism evidence="3 4">
    <name type="scientific">Actinidia rufa</name>
    <dbReference type="NCBI Taxonomy" id="165716"/>
    <lineage>
        <taxon>Eukaryota</taxon>
        <taxon>Viridiplantae</taxon>
        <taxon>Streptophyta</taxon>
        <taxon>Embryophyta</taxon>
        <taxon>Tracheophyta</taxon>
        <taxon>Spermatophyta</taxon>
        <taxon>Magnoliopsida</taxon>
        <taxon>eudicotyledons</taxon>
        <taxon>Gunneridae</taxon>
        <taxon>Pentapetalae</taxon>
        <taxon>asterids</taxon>
        <taxon>Ericales</taxon>
        <taxon>Actinidiaceae</taxon>
        <taxon>Actinidia</taxon>
    </lineage>
</organism>